<dbReference type="Proteomes" id="UP000255515">
    <property type="component" value="Unassembled WGS sequence"/>
</dbReference>
<dbReference type="EMBL" id="UFTJ01000003">
    <property type="protein sequence ID" value="SUV52341.1"/>
    <property type="molecule type" value="Genomic_DNA"/>
</dbReference>
<organism evidence="1 2">
    <name type="scientific">Bergeyella zoohelcum</name>
    <dbReference type="NCBI Taxonomy" id="1015"/>
    <lineage>
        <taxon>Bacteria</taxon>
        <taxon>Pseudomonadati</taxon>
        <taxon>Bacteroidota</taxon>
        <taxon>Flavobacteriia</taxon>
        <taxon>Flavobacteriales</taxon>
        <taxon>Weeksellaceae</taxon>
        <taxon>Bergeyella</taxon>
    </lineage>
</organism>
<dbReference type="Pfam" id="PF04402">
    <property type="entry name" value="SIMPL"/>
    <property type="match status" value="1"/>
</dbReference>
<dbReference type="RefSeq" id="WP_002664795.1">
    <property type="nucleotide sequence ID" value="NZ_UFTJ01000003.1"/>
</dbReference>
<dbReference type="AlphaFoldDB" id="A0A380ZSN6"/>
<sequence>MDNKATTIVAGIAALGLVISSFVLGDAVKNRNKADQTISVTGLGTKQFTSDLIAWSGSFSRNDYELKSAYDELALDRREIQKYLESKGIPRNQIVFSSVDISKQYNYSTDANGNSIRTFGGYELTQSVSIEGKDVAKIENVSRNITEIINLGIEFTSSSPRYFYTKLADVKQEMIADATKDAKERAEKIAHNAGASLGELKKATMGVIQITAPNSDEEFSYGGTFNTSSKEKEASITIKLEYKVK</sequence>
<dbReference type="InterPro" id="IPR016907">
    <property type="entry name" value="UCP029033"/>
</dbReference>
<dbReference type="InterPro" id="IPR052022">
    <property type="entry name" value="26kDa_periplasmic_antigen"/>
</dbReference>
<dbReference type="PANTHER" id="PTHR34387:SF2">
    <property type="entry name" value="SLR1258 PROTEIN"/>
    <property type="match status" value="1"/>
</dbReference>
<reference evidence="1 2" key="1">
    <citation type="submission" date="2018-06" db="EMBL/GenBank/DDBJ databases">
        <authorList>
            <consortium name="Pathogen Informatics"/>
            <person name="Doyle S."/>
        </authorList>
    </citation>
    <scope>NUCLEOTIDE SEQUENCE [LARGE SCALE GENOMIC DNA]</scope>
    <source>
        <strain evidence="1 2">NCTC11661</strain>
    </source>
</reference>
<dbReference type="GO" id="GO:0006974">
    <property type="term" value="P:DNA damage response"/>
    <property type="evidence" value="ECO:0007669"/>
    <property type="project" value="TreeGrafter"/>
</dbReference>
<name>A0A380ZSN6_9FLAO</name>
<protein>
    <submittedName>
        <fullName evidence="1">Protein of uncharacterized function (DUF541)</fullName>
    </submittedName>
</protein>
<gene>
    <name evidence="1" type="ORF">NCTC11661_01496</name>
</gene>
<proteinExistence type="predicted"/>
<dbReference type="InterPro" id="IPR007497">
    <property type="entry name" value="SIMPL/DUF541"/>
</dbReference>
<evidence type="ECO:0000313" key="1">
    <source>
        <dbReference type="EMBL" id="SUV52341.1"/>
    </source>
</evidence>
<dbReference type="PIRSF" id="PIRSF029033">
    <property type="entry name" value="UCP029033"/>
    <property type="match status" value="1"/>
</dbReference>
<dbReference type="Gene3D" id="3.30.70.2970">
    <property type="entry name" value="Protein of unknown function (DUF541), domain 2"/>
    <property type="match status" value="1"/>
</dbReference>
<accession>A0A380ZSN6</accession>
<evidence type="ECO:0000313" key="2">
    <source>
        <dbReference type="Proteomes" id="UP000255515"/>
    </source>
</evidence>
<dbReference type="PANTHER" id="PTHR34387">
    <property type="entry name" value="SLR1258 PROTEIN"/>
    <property type="match status" value="1"/>
</dbReference>